<dbReference type="RefSeq" id="WP_080176086.1">
    <property type="nucleotide sequence ID" value="NZ_AP024857.1"/>
</dbReference>
<dbReference type="OrthoDB" id="6636135at2"/>
<accession>A0A1T4UJW0</accession>
<dbReference type="EMBL" id="FUWP01000025">
    <property type="protein sequence ID" value="SKA52933.1"/>
    <property type="molecule type" value="Genomic_DNA"/>
</dbReference>
<dbReference type="AlphaFoldDB" id="A0A1T4UJW0"/>
<proteinExistence type="predicted"/>
<name>A0A1T4UJW0_9GAMM</name>
<protein>
    <submittedName>
        <fullName evidence="1">Uncharacterized protein</fullName>
    </submittedName>
</protein>
<gene>
    <name evidence="1" type="ORF">CZ814_03371</name>
</gene>
<reference evidence="1 2" key="1">
    <citation type="submission" date="2017-02" db="EMBL/GenBank/DDBJ databases">
        <authorList>
            <person name="Peterson S.W."/>
        </authorList>
    </citation>
    <scope>NUCLEOTIDE SEQUENCE [LARGE SCALE GENOMIC DNA]</scope>
    <source>
        <strain evidence="1 2">CECT 9189</strain>
    </source>
</reference>
<sequence>MSKKTLQHKKKTIADINAAREIDGLCAVFLHAFGYQLEHQINKAKQLKKKLINASDDMERYQAWRRIDDLYNEISRYDDNRLETISDNDVDLNSLRNAYIKPDSIGDTLQDSWKKQGATFVDNALNTKIVSNIKRIESNLSTILHSDTDVDRTVKAIKAEYIEPLMKKARSIMSEMENGNNAPELRDEVLEIKTEIEGVYKEKIDPIINAAQTSKSLSHDDKKNLIELKKEKSVLGAHLMSGIYDELINNSVISDKDANIWSNNQEITKSAIIRMRKSGYPIQEVRRDLATYYQLLNGRIDNIRIVTTGSKRASAVINTGTIDIDHNFDRKTLFHEMSHLLESDGSVKEANQSFIKKRATGAPEQLRALTNNRAYSSDEIALPDHFFSPYVGKIYQSGATEVASMGIQQFSSLQNMYSLFESDREMFDLMVGMMQGMTDNQKERQKDIFSSKQRDFDFYNNVKNHIKSLPWVIGHQLDTDEAWESALSSYNRAFYLKWQWKQTLGDLCIMPAKAGKQRKQVYVVENKQGKRHFFSERLLAETYCYLFELNTLGIQSSNENLFQLISKQTSPEWYQYGGELPSLN</sequence>
<organism evidence="1 2">
    <name type="scientific">Photobacterium toruni</name>
    <dbReference type="NCBI Taxonomy" id="1935446"/>
    <lineage>
        <taxon>Bacteria</taxon>
        <taxon>Pseudomonadati</taxon>
        <taxon>Pseudomonadota</taxon>
        <taxon>Gammaproteobacteria</taxon>
        <taxon>Vibrionales</taxon>
        <taxon>Vibrionaceae</taxon>
        <taxon>Photobacterium</taxon>
    </lineage>
</organism>
<evidence type="ECO:0000313" key="1">
    <source>
        <dbReference type="EMBL" id="SKA52933.1"/>
    </source>
</evidence>
<evidence type="ECO:0000313" key="2">
    <source>
        <dbReference type="Proteomes" id="UP000191116"/>
    </source>
</evidence>
<dbReference type="Proteomes" id="UP000191116">
    <property type="component" value="Unassembled WGS sequence"/>
</dbReference>